<reference evidence="1 2" key="1">
    <citation type="journal article" date="2016" name="Nat. Commun.">
        <title>Thousands of microbial genomes shed light on interconnected biogeochemical processes in an aquifer system.</title>
        <authorList>
            <person name="Anantharaman K."/>
            <person name="Brown C.T."/>
            <person name="Hug L.A."/>
            <person name="Sharon I."/>
            <person name="Castelle C.J."/>
            <person name="Probst A.J."/>
            <person name="Thomas B.C."/>
            <person name="Singh A."/>
            <person name="Wilkins M.J."/>
            <person name="Karaoz U."/>
            <person name="Brodie E.L."/>
            <person name="Williams K.H."/>
            <person name="Hubbard S.S."/>
            <person name="Banfield J.F."/>
        </authorList>
    </citation>
    <scope>NUCLEOTIDE SEQUENCE [LARGE SCALE GENOMIC DNA]</scope>
</reference>
<evidence type="ECO:0000313" key="2">
    <source>
        <dbReference type="Proteomes" id="UP000179113"/>
    </source>
</evidence>
<evidence type="ECO:0000313" key="1">
    <source>
        <dbReference type="EMBL" id="OGC68332.1"/>
    </source>
</evidence>
<comment type="caution">
    <text evidence="1">The sequence shown here is derived from an EMBL/GenBank/DDBJ whole genome shotgun (WGS) entry which is preliminary data.</text>
</comment>
<sequence length="61" mass="6740">MYILLVSSVYKSFSVLLKKNPQGSLISTYFPIGRGDNHKNKTTAKEGVSTFTVEDVGCLKK</sequence>
<gene>
    <name evidence="1" type="ORF">A2415_04590</name>
</gene>
<proteinExistence type="predicted"/>
<name>A0A1F4WFZ8_UNCKA</name>
<protein>
    <submittedName>
        <fullName evidence="1">Uncharacterized protein</fullName>
    </submittedName>
</protein>
<dbReference type="EMBL" id="MEWA01000049">
    <property type="protein sequence ID" value="OGC68332.1"/>
    <property type="molecule type" value="Genomic_DNA"/>
</dbReference>
<dbReference type="Proteomes" id="UP000179113">
    <property type="component" value="Unassembled WGS sequence"/>
</dbReference>
<accession>A0A1F4WFZ8</accession>
<organism evidence="1 2">
    <name type="scientific">candidate division WWE3 bacterium RIFOXYC1_FULL_39_7</name>
    <dbReference type="NCBI Taxonomy" id="1802643"/>
    <lineage>
        <taxon>Bacteria</taxon>
        <taxon>Katanobacteria</taxon>
    </lineage>
</organism>
<dbReference type="AlphaFoldDB" id="A0A1F4WFZ8"/>